<accession>A0A8B4S100</accession>
<dbReference type="GO" id="GO:0009307">
    <property type="term" value="P:DNA restriction-modification system"/>
    <property type="evidence" value="ECO:0007669"/>
    <property type="project" value="UniProtKB-KW"/>
</dbReference>
<sequence length="323" mass="36207">MAAIVPQNLQSSRYLFWWLYSNYQNIRNMAGGDLRDGLNLELLGDIGCPIPNVEEQLSIAAFLDHETAKIDALIEKQQRLIELLKEKRQAVISHAVTKGLNPNAPMKDSGVEWLGEVPAHWEMKKLRFLGEARNGLTYSPEDIVDEGEGTLVLRSSNVQNMKIAFGDNVYVNKYIHERIITRLNDILICSRNGSRALIGKNALIEENAAGLAYGAFMMVFRSEVNPYIFWVLNSQLFEYQSGSFLTSTINQLTVENINGFEIPLPPAEERSAIIAYVKERTSKIDVLISQVESSLALIHERRTALISAAVTGKIDVRDWQAAA</sequence>
<dbReference type="EMBL" id="UFXL01000001">
    <property type="protein sequence ID" value="SUY75474.1"/>
    <property type="molecule type" value="Genomic_DNA"/>
</dbReference>
<comment type="similarity">
    <text evidence="1">Belongs to the type-I restriction system S methylase family.</text>
</comment>
<evidence type="ECO:0000313" key="5">
    <source>
        <dbReference type="EMBL" id="SUY75474.1"/>
    </source>
</evidence>
<comment type="caution">
    <text evidence="5">The sequence shown here is derived from an EMBL/GenBank/DDBJ whole genome shotgun (WGS) entry which is preliminary data.</text>
</comment>
<dbReference type="InterPro" id="IPR044946">
    <property type="entry name" value="Restrct_endonuc_typeI_TRD_sf"/>
</dbReference>
<keyword evidence="6" id="KW-1185">Reference proteome</keyword>
<evidence type="ECO:0000256" key="1">
    <source>
        <dbReference type="ARBA" id="ARBA00010923"/>
    </source>
</evidence>
<dbReference type="AlphaFoldDB" id="A0A8B4S100"/>
<evidence type="ECO:0000313" key="6">
    <source>
        <dbReference type="Proteomes" id="UP000255070"/>
    </source>
</evidence>
<feature type="domain" description="Type I restriction modification DNA specificity" evidence="4">
    <location>
        <begin position="119"/>
        <end position="278"/>
    </location>
</feature>
<gene>
    <name evidence="5" type="primary">hsdS_1</name>
    <name evidence="5" type="ORF">NCTC10698_01141</name>
</gene>
<evidence type="ECO:0000256" key="3">
    <source>
        <dbReference type="ARBA" id="ARBA00023125"/>
    </source>
</evidence>
<dbReference type="PANTHER" id="PTHR43140">
    <property type="entry name" value="TYPE-1 RESTRICTION ENZYME ECOKI SPECIFICITY PROTEIN"/>
    <property type="match status" value="1"/>
</dbReference>
<dbReference type="PANTHER" id="PTHR43140:SF1">
    <property type="entry name" value="TYPE I RESTRICTION ENZYME ECOKI SPECIFICITY SUBUNIT"/>
    <property type="match status" value="1"/>
</dbReference>
<dbReference type="Proteomes" id="UP000255070">
    <property type="component" value="Unassembled WGS sequence"/>
</dbReference>
<protein>
    <submittedName>
        <fullName evidence="5">Type I restriction enzyme EcoKI specificity protein</fullName>
    </submittedName>
</protein>
<dbReference type="Pfam" id="PF01420">
    <property type="entry name" value="Methylase_S"/>
    <property type="match status" value="1"/>
</dbReference>
<dbReference type="CDD" id="cd17265">
    <property type="entry name" value="RMtype1_S_Eco4255III-TRD2-CR2_like"/>
    <property type="match status" value="1"/>
</dbReference>
<dbReference type="InterPro" id="IPR051212">
    <property type="entry name" value="Type-I_RE_S_subunit"/>
</dbReference>
<name>A0A8B4S100_COMTE</name>
<reference evidence="5 6" key="1">
    <citation type="submission" date="2018-06" db="EMBL/GenBank/DDBJ databases">
        <authorList>
            <consortium name="Pathogen Informatics"/>
            <person name="Doyle S."/>
        </authorList>
    </citation>
    <scope>NUCLEOTIDE SEQUENCE [LARGE SCALE GENOMIC DNA]</scope>
    <source>
        <strain evidence="5 6">NCTC10698</strain>
    </source>
</reference>
<dbReference type="GO" id="GO:0003677">
    <property type="term" value="F:DNA binding"/>
    <property type="evidence" value="ECO:0007669"/>
    <property type="project" value="UniProtKB-KW"/>
</dbReference>
<proteinExistence type="inferred from homology"/>
<evidence type="ECO:0000259" key="4">
    <source>
        <dbReference type="Pfam" id="PF01420"/>
    </source>
</evidence>
<keyword evidence="2" id="KW-0680">Restriction system</keyword>
<organism evidence="5 6">
    <name type="scientific">Comamonas testosteroni</name>
    <name type="common">Pseudomonas testosteroni</name>
    <dbReference type="NCBI Taxonomy" id="285"/>
    <lineage>
        <taxon>Bacteria</taxon>
        <taxon>Pseudomonadati</taxon>
        <taxon>Pseudomonadota</taxon>
        <taxon>Betaproteobacteria</taxon>
        <taxon>Burkholderiales</taxon>
        <taxon>Comamonadaceae</taxon>
        <taxon>Comamonas</taxon>
    </lineage>
</organism>
<dbReference type="Gene3D" id="3.90.220.20">
    <property type="entry name" value="DNA methylase specificity domains"/>
    <property type="match status" value="2"/>
</dbReference>
<dbReference type="SUPFAM" id="SSF116734">
    <property type="entry name" value="DNA methylase specificity domain"/>
    <property type="match status" value="2"/>
</dbReference>
<dbReference type="REBASE" id="429711">
    <property type="entry name" value="S.Cte10698II"/>
</dbReference>
<keyword evidence="3" id="KW-0238">DNA-binding</keyword>
<evidence type="ECO:0000256" key="2">
    <source>
        <dbReference type="ARBA" id="ARBA00022747"/>
    </source>
</evidence>
<dbReference type="InterPro" id="IPR000055">
    <property type="entry name" value="Restrct_endonuc_typeI_TRD"/>
</dbReference>